<dbReference type="Gene3D" id="1.10.4160.10">
    <property type="entry name" value="Hydantoin permease"/>
    <property type="match status" value="1"/>
</dbReference>
<evidence type="ECO:0000313" key="11">
    <source>
        <dbReference type="Proteomes" id="UP000184383"/>
    </source>
</evidence>
<protein>
    <recommendedName>
        <fullName evidence="12">Purine-cytosine permease</fullName>
    </recommendedName>
</protein>
<accession>A0A1L9RL27</accession>
<feature type="transmembrane region" description="Helical" evidence="9">
    <location>
        <begin position="246"/>
        <end position="266"/>
    </location>
</feature>
<sequence>MPDIEQGQEEKILKSVPKVEVLEISSETPSKLQRWMSTFERISGLETRGIEHVPIEERQPPRSDDYLRIFLLWFSSSLTGNNLIVGLYGPSFDGLDLSDAAVCAVFGCIVGCAAVGYMSTWGPRSGNRTLIATQYFLGYHLSKLCCLLNILTMLGYGMVNCILGGQILFAVSGGQTAVTVGIAVVAILTWCIATFGMPLFHLYSRYAWIFQMAILCIMIGCAGPFFDTTHYISTDSQPSPSHRLSFFSLCVASAITWSPSSADYFVYFPPSTKRWKMFLAATTGMSLAMTLTTVLGVGLATGVYTNELWQEAALTSPGSLLATSFTSLRGFGGFCAIIFVLGMVSNNIPCTYSAGLNFQMLLGRHDTRIPRPLLTTIEVVIYTVCAILGHQYLDVIMEDFLPLMSYWIVIWLAICLEEEWIFKRGYTYDWSSYNAGRLPKGLAAGFCFLIGCIGAIMGMKQSYFTGPISQALFQCDLGIWFAFGLTVSIYPPLRFVEKRFFGQ</sequence>
<dbReference type="GO" id="GO:0005886">
    <property type="term" value="C:plasma membrane"/>
    <property type="evidence" value="ECO:0007669"/>
    <property type="project" value="TreeGrafter"/>
</dbReference>
<evidence type="ECO:0000313" key="10">
    <source>
        <dbReference type="EMBL" id="OJJ35636.1"/>
    </source>
</evidence>
<keyword evidence="11" id="KW-1185">Reference proteome</keyword>
<dbReference type="STRING" id="1073089.A0A1L9RL27"/>
<dbReference type="Pfam" id="PF02133">
    <property type="entry name" value="Transp_cyt_pur"/>
    <property type="match status" value="1"/>
</dbReference>
<evidence type="ECO:0000256" key="6">
    <source>
        <dbReference type="ARBA" id="ARBA00022989"/>
    </source>
</evidence>
<feature type="transmembrane region" description="Helical" evidence="9">
    <location>
        <begin position="442"/>
        <end position="459"/>
    </location>
</feature>
<feature type="transmembrane region" description="Helical" evidence="9">
    <location>
        <begin position="66"/>
        <end position="88"/>
    </location>
</feature>
<dbReference type="AlphaFoldDB" id="A0A1L9RL27"/>
<keyword evidence="4" id="KW-0597">Phosphoprotein</keyword>
<dbReference type="Proteomes" id="UP000184383">
    <property type="component" value="Unassembled WGS sequence"/>
</dbReference>
<reference evidence="11" key="1">
    <citation type="journal article" date="2017" name="Genome Biol.">
        <title>Comparative genomics reveals high biological diversity and specific adaptations in the industrially and medically important fungal genus Aspergillus.</title>
        <authorList>
            <person name="de Vries R.P."/>
            <person name="Riley R."/>
            <person name="Wiebenga A."/>
            <person name="Aguilar-Osorio G."/>
            <person name="Amillis S."/>
            <person name="Uchima C.A."/>
            <person name="Anderluh G."/>
            <person name="Asadollahi M."/>
            <person name="Askin M."/>
            <person name="Barry K."/>
            <person name="Battaglia E."/>
            <person name="Bayram O."/>
            <person name="Benocci T."/>
            <person name="Braus-Stromeyer S.A."/>
            <person name="Caldana C."/>
            <person name="Canovas D."/>
            <person name="Cerqueira G.C."/>
            <person name="Chen F."/>
            <person name="Chen W."/>
            <person name="Choi C."/>
            <person name="Clum A."/>
            <person name="Dos Santos R.A."/>
            <person name="Damasio A.R."/>
            <person name="Diallinas G."/>
            <person name="Emri T."/>
            <person name="Fekete E."/>
            <person name="Flipphi M."/>
            <person name="Freyberg S."/>
            <person name="Gallo A."/>
            <person name="Gournas C."/>
            <person name="Habgood R."/>
            <person name="Hainaut M."/>
            <person name="Harispe M.L."/>
            <person name="Henrissat B."/>
            <person name="Hilden K.S."/>
            <person name="Hope R."/>
            <person name="Hossain A."/>
            <person name="Karabika E."/>
            <person name="Karaffa L."/>
            <person name="Karanyi Z."/>
            <person name="Krasevec N."/>
            <person name="Kuo A."/>
            <person name="Kusch H."/>
            <person name="LaButti K."/>
            <person name="Lagendijk E.L."/>
            <person name="Lapidus A."/>
            <person name="Levasseur A."/>
            <person name="Lindquist E."/>
            <person name="Lipzen A."/>
            <person name="Logrieco A.F."/>
            <person name="MacCabe A."/>
            <person name="Maekelae M.R."/>
            <person name="Malavazi I."/>
            <person name="Melin P."/>
            <person name="Meyer V."/>
            <person name="Mielnichuk N."/>
            <person name="Miskei M."/>
            <person name="Molnar A.P."/>
            <person name="Mule G."/>
            <person name="Ngan C.Y."/>
            <person name="Orejas M."/>
            <person name="Orosz E."/>
            <person name="Ouedraogo J.P."/>
            <person name="Overkamp K.M."/>
            <person name="Park H.-S."/>
            <person name="Perrone G."/>
            <person name="Piumi F."/>
            <person name="Punt P.J."/>
            <person name="Ram A.F."/>
            <person name="Ramon A."/>
            <person name="Rauscher S."/>
            <person name="Record E."/>
            <person name="Riano-Pachon D.M."/>
            <person name="Robert V."/>
            <person name="Roehrig J."/>
            <person name="Ruller R."/>
            <person name="Salamov A."/>
            <person name="Salih N.S."/>
            <person name="Samson R.A."/>
            <person name="Sandor E."/>
            <person name="Sanguinetti M."/>
            <person name="Schuetze T."/>
            <person name="Sepcic K."/>
            <person name="Shelest E."/>
            <person name="Sherlock G."/>
            <person name="Sophianopoulou V."/>
            <person name="Squina F.M."/>
            <person name="Sun H."/>
            <person name="Susca A."/>
            <person name="Todd R.B."/>
            <person name="Tsang A."/>
            <person name="Unkles S.E."/>
            <person name="van de Wiele N."/>
            <person name="van Rossen-Uffink D."/>
            <person name="Oliveira J.V."/>
            <person name="Vesth T.C."/>
            <person name="Visser J."/>
            <person name="Yu J.-H."/>
            <person name="Zhou M."/>
            <person name="Andersen M.R."/>
            <person name="Archer D.B."/>
            <person name="Baker S.E."/>
            <person name="Benoit I."/>
            <person name="Brakhage A.A."/>
            <person name="Braus G.H."/>
            <person name="Fischer R."/>
            <person name="Frisvad J.C."/>
            <person name="Goldman G.H."/>
            <person name="Houbraken J."/>
            <person name="Oakley B."/>
            <person name="Pocsi I."/>
            <person name="Scazzocchio C."/>
            <person name="Seiboth B."/>
            <person name="vanKuyk P.A."/>
            <person name="Wortman J."/>
            <person name="Dyer P.S."/>
            <person name="Grigoriev I.V."/>
        </authorList>
    </citation>
    <scope>NUCLEOTIDE SEQUENCE [LARGE SCALE GENOMIC DNA]</scope>
    <source>
        <strain evidence="11">DTO 134E9</strain>
    </source>
</reference>
<comment type="similarity">
    <text evidence="2 8">Belongs to the purine-cytosine permease (2.A.39) family.</text>
</comment>
<feature type="transmembrane region" description="Helical" evidence="9">
    <location>
        <begin position="207"/>
        <end position="226"/>
    </location>
</feature>
<gene>
    <name evidence="10" type="ORF">ASPWEDRAFT_110174</name>
</gene>
<feature type="transmembrane region" description="Helical" evidence="9">
    <location>
        <begin position="471"/>
        <end position="490"/>
    </location>
</feature>
<organism evidence="10 11">
    <name type="scientific">Aspergillus wentii DTO 134E9</name>
    <dbReference type="NCBI Taxonomy" id="1073089"/>
    <lineage>
        <taxon>Eukaryota</taxon>
        <taxon>Fungi</taxon>
        <taxon>Dikarya</taxon>
        <taxon>Ascomycota</taxon>
        <taxon>Pezizomycotina</taxon>
        <taxon>Eurotiomycetes</taxon>
        <taxon>Eurotiomycetidae</taxon>
        <taxon>Eurotiales</taxon>
        <taxon>Aspergillaceae</taxon>
        <taxon>Aspergillus</taxon>
        <taxon>Aspergillus subgen. Cremei</taxon>
    </lineage>
</organism>
<keyword evidence="7 8" id="KW-0472">Membrane</keyword>
<dbReference type="RefSeq" id="XP_040689312.1">
    <property type="nucleotide sequence ID" value="XM_040828151.1"/>
</dbReference>
<dbReference type="OrthoDB" id="5428495at2759"/>
<evidence type="ECO:0000256" key="9">
    <source>
        <dbReference type="SAM" id="Phobius"/>
    </source>
</evidence>
<evidence type="ECO:0000256" key="8">
    <source>
        <dbReference type="PIRNR" id="PIRNR002744"/>
    </source>
</evidence>
<proteinExistence type="inferred from homology"/>
<keyword evidence="6 9" id="KW-1133">Transmembrane helix</keyword>
<evidence type="ECO:0000256" key="7">
    <source>
        <dbReference type="ARBA" id="ARBA00023136"/>
    </source>
</evidence>
<dbReference type="VEuPathDB" id="FungiDB:ASPWEDRAFT_110174"/>
<dbReference type="FunFam" id="1.10.4160.10:FF:000002">
    <property type="entry name" value="Purine-cytosine permease fcyB"/>
    <property type="match status" value="1"/>
</dbReference>
<dbReference type="PANTHER" id="PTHR31806">
    <property type="entry name" value="PURINE-CYTOSINE PERMEASE FCY2-RELATED"/>
    <property type="match status" value="1"/>
</dbReference>
<feature type="transmembrane region" description="Helical" evidence="9">
    <location>
        <begin position="373"/>
        <end position="392"/>
    </location>
</feature>
<feature type="transmembrane region" description="Helical" evidence="9">
    <location>
        <begin position="331"/>
        <end position="352"/>
    </location>
</feature>
<comment type="subcellular location">
    <subcellularLocation>
        <location evidence="1">Membrane</location>
        <topology evidence="1">Multi-pass membrane protein</topology>
    </subcellularLocation>
</comment>
<dbReference type="GO" id="GO:0000329">
    <property type="term" value="C:fungal-type vacuole membrane"/>
    <property type="evidence" value="ECO:0007669"/>
    <property type="project" value="TreeGrafter"/>
</dbReference>
<keyword evidence="5 9" id="KW-0812">Transmembrane</keyword>
<feature type="transmembrane region" description="Helical" evidence="9">
    <location>
        <begin position="177"/>
        <end position="200"/>
    </location>
</feature>
<dbReference type="InterPro" id="IPR026030">
    <property type="entry name" value="Pur-cyt_permease_Fcy2/21/22"/>
</dbReference>
<evidence type="ECO:0000256" key="3">
    <source>
        <dbReference type="ARBA" id="ARBA00022448"/>
    </source>
</evidence>
<evidence type="ECO:0000256" key="1">
    <source>
        <dbReference type="ARBA" id="ARBA00004141"/>
    </source>
</evidence>
<keyword evidence="3 8" id="KW-0813">Transport</keyword>
<feature type="transmembrane region" description="Helical" evidence="9">
    <location>
        <begin position="100"/>
        <end position="123"/>
    </location>
</feature>
<name>A0A1L9RL27_ASPWE</name>
<dbReference type="InterPro" id="IPR001248">
    <property type="entry name" value="Pur-cyt_permease"/>
</dbReference>
<evidence type="ECO:0008006" key="12">
    <source>
        <dbReference type="Google" id="ProtNLM"/>
    </source>
</evidence>
<dbReference type="EMBL" id="KV878212">
    <property type="protein sequence ID" value="OJJ35636.1"/>
    <property type="molecule type" value="Genomic_DNA"/>
</dbReference>
<evidence type="ECO:0000256" key="5">
    <source>
        <dbReference type="ARBA" id="ARBA00022692"/>
    </source>
</evidence>
<evidence type="ECO:0000256" key="2">
    <source>
        <dbReference type="ARBA" id="ARBA00008974"/>
    </source>
</evidence>
<evidence type="ECO:0000256" key="4">
    <source>
        <dbReference type="ARBA" id="ARBA00022553"/>
    </source>
</evidence>
<dbReference type="GeneID" id="63743999"/>
<feature type="transmembrane region" description="Helical" evidence="9">
    <location>
        <begin position="278"/>
        <end position="300"/>
    </location>
</feature>
<dbReference type="PIRSF" id="PIRSF002744">
    <property type="entry name" value="Pur-cyt_permease"/>
    <property type="match status" value="1"/>
</dbReference>
<feature type="transmembrane region" description="Helical" evidence="9">
    <location>
        <begin position="404"/>
        <end position="422"/>
    </location>
</feature>
<dbReference type="GO" id="GO:0022857">
    <property type="term" value="F:transmembrane transporter activity"/>
    <property type="evidence" value="ECO:0007669"/>
    <property type="project" value="InterPro"/>
</dbReference>
<feature type="transmembrane region" description="Helical" evidence="9">
    <location>
        <begin position="144"/>
        <end position="171"/>
    </location>
</feature>
<dbReference type="GO" id="GO:0015851">
    <property type="term" value="P:nucleobase transport"/>
    <property type="evidence" value="ECO:0007669"/>
    <property type="project" value="UniProtKB-ARBA"/>
</dbReference>
<dbReference type="PANTHER" id="PTHR31806:SF16">
    <property type="entry name" value="PURINE-CYTOSINE TRANSPORTER (EUROFUNG)"/>
    <property type="match status" value="1"/>
</dbReference>